<dbReference type="PROSITE" id="PS51794">
    <property type="entry name" value="DAC"/>
    <property type="match status" value="1"/>
</dbReference>
<keyword evidence="2 10" id="KW-1003">Cell membrane</keyword>
<organism evidence="12 13">
    <name type="scientific">Anaeromyxobacter diazotrophicus</name>
    <dbReference type="NCBI Taxonomy" id="2590199"/>
    <lineage>
        <taxon>Bacteria</taxon>
        <taxon>Pseudomonadati</taxon>
        <taxon>Myxococcota</taxon>
        <taxon>Myxococcia</taxon>
        <taxon>Myxococcales</taxon>
        <taxon>Cystobacterineae</taxon>
        <taxon>Anaeromyxobacteraceae</taxon>
        <taxon>Anaeromyxobacter</taxon>
    </lineage>
</organism>
<dbReference type="PIRSF" id="PIRSF004793">
    <property type="entry name" value="UCP004793"/>
    <property type="match status" value="1"/>
</dbReference>
<dbReference type="Pfam" id="PF02457">
    <property type="entry name" value="DAC"/>
    <property type="match status" value="1"/>
</dbReference>
<evidence type="ECO:0000256" key="6">
    <source>
        <dbReference type="ARBA" id="ARBA00022741"/>
    </source>
</evidence>
<reference evidence="13" key="1">
    <citation type="journal article" date="2020" name="Appl. Environ. Microbiol.">
        <title>Diazotrophic Anaeromyxobacter Isolates from Soils.</title>
        <authorList>
            <person name="Masuda Y."/>
            <person name="Yamanaka H."/>
            <person name="Xu Z.X."/>
            <person name="Shiratori Y."/>
            <person name="Aono T."/>
            <person name="Amachi S."/>
            <person name="Senoo K."/>
            <person name="Itoh H."/>
        </authorList>
    </citation>
    <scope>NUCLEOTIDE SEQUENCE [LARGE SCALE GENOMIC DNA]</scope>
    <source>
        <strain evidence="13">R267</strain>
    </source>
</reference>
<feature type="transmembrane region" description="Helical" evidence="10">
    <location>
        <begin position="51"/>
        <end position="68"/>
    </location>
</feature>
<evidence type="ECO:0000256" key="5">
    <source>
        <dbReference type="ARBA" id="ARBA00022695"/>
    </source>
</evidence>
<dbReference type="PANTHER" id="PTHR34185">
    <property type="entry name" value="DIADENYLATE CYCLASE"/>
    <property type="match status" value="1"/>
</dbReference>
<evidence type="ECO:0000256" key="2">
    <source>
        <dbReference type="ARBA" id="ARBA00022475"/>
    </source>
</evidence>
<feature type="domain" description="DAC" evidence="11">
    <location>
        <begin position="97"/>
        <end position="256"/>
    </location>
</feature>
<comment type="caution">
    <text evidence="12">The sequence shown here is derived from an EMBL/GenBank/DDBJ whole genome shotgun (WGS) entry which is preliminary data.</text>
</comment>
<accession>A0A7I9VL80</accession>
<evidence type="ECO:0000256" key="9">
    <source>
        <dbReference type="ARBA" id="ARBA00023136"/>
    </source>
</evidence>
<name>A0A7I9VL80_9BACT</name>
<evidence type="ECO:0000256" key="3">
    <source>
        <dbReference type="ARBA" id="ARBA00022679"/>
    </source>
</evidence>
<dbReference type="GO" id="GO:0106408">
    <property type="term" value="F:diadenylate cyclase activity"/>
    <property type="evidence" value="ECO:0007669"/>
    <property type="project" value="UniProtKB-EC"/>
</dbReference>
<evidence type="ECO:0000256" key="7">
    <source>
        <dbReference type="ARBA" id="ARBA00022840"/>
    </source>
</evidence>
<gene>
    <name evidence="10" type="primary">dacA</name>
    <name evidence="12" type="ORF">AMYX_19150</name>
</gene>
<comment type="subunit">
    <text evidence="10">Probably a homodimer.</text>
</comment>
<comment type="similarity">
    <text evidence="10">Belongs to the adenylate cyclase family. DacA/CdaA subfamily.</text>
</comment>
<proteinExistence type="inferred from homology"/>
<keyword evidence="8 10" id="KW-1133">Transmembrane helix</keyword>
<dbReference type="RefSeq" id="WP_235969548.1">
    <property type="nucleotide sequence ID" value="NZ_BJTG01000004.1"/>
</dbReference>
<comment type="catalytic activity">
    <reaction evidence="1 10">
        <text>2 ATP = 3',3'-c-di-AMP + 2 diphosphate</text>
        <dbReference type="Rhea" id="RHEA:35655"/>
        <dbReference type="ChEBI" id="CHEBI:30616"/>
        <dbReference type="ChEBI" id="CHEBI:33019"/>
        <dbReference type="ChEBI" id="CHEBI:71500"/>
        <dbReference type="EC" id="2.7.7.85"/>
    </reaction>
</comment>
<evidence type="ECO:0000259" key="11">
    <source>
        <dbReference type="PROSITE" id="PS51794"/>
    </source>
</evidence>
<keyword evidence="6 10" id="KW-0547">Nucleotide-binding</keyword>
<evidence type="ECO:0000313" key="13">
    <source>
        <dbReference type="Proteomes" id="UP000503640"/>
    </source>
</evidence>
<dbReference type="NCBIfam" id="TIGR00159">
    <property type="entry name" value="diadenylate cyclase CdaA"/>
    <property type="match status" value="1"/>
</dbReference>
<dbReference type="Gene3D" id="3.40.1700.10">
    <property type="entry name" value="DNA integrity scanning protein, DisA, N-terminal domain"/>
    <property type="match status" value="1"/>
</dbReference>
<keyword evidence="9 10" id="KW-0472">Membrane</keyword>
<comment type="function">
    <text evidence="10">Catalyzes the condensation of 2 ATP molecules into cyclic di-AMP (c-di-AMP), a second messenger used to regulate differing processes in different bacteria.</text>
</comment>
<dbReference type="AlphaFoldDB" id="A0A7I9VL80"/>
<keyword evidence="3 10" id="KW-0808">Transferase</keyword>
<dbReference type="SUPFAM" id="SSF143597">
    <property type="entry name" value="YojJ-like"/>
    <property type="match status" value="1"/>
</dbReference>
<dbReference type="EMBL" id="BJTG01000004">
    <property type="protein sequence ID" value="GEJ57174.1"/>
    <property type="molecule type" value="Genomic_DNA"/>
</dbReference>
<dbReference type="EC" id="2.7.7.85" evidence="10"/>
<dbReference type="InterPro" id="IPR034701">
    <property type="entry name" value="CdaA"/>
</dbReference>
<keyword evidence="5 10" id="KW-0548">Nucleotidyltransferase</keyword>
<dbReference type="InterPro" id="IPR036888">
    <property type="entry name" value="DNA_integrity_DisA_N_sf"/>
</dbReference>
<dbReference type="InterPro" id="IPR014046">
    <property type="entry name" value="C-di-AMP_synthase"/>
</dbReference>
<keyword evidence="4 10" id="KW-0812">Transmembrane</keyword>
<evidence type="ECO:0000313" key="12">
    <source>
        <dbReference type="EMBL" id="GEJ57174.1"/>
    </source>
</evidence>
<dbReference type="GO" id="GO:0004016">
    <property type="term" value="F:adenylate cyclase activity"/>
    <property type="evidence" value="ECO:0007669"/>
    <property type="project" value="UniProtKB-UniRule"/>
</dbReference>
<dbReference type="GO" id="GO:0005524">
    <property type="term" value="F:ATP binding"/>
    <property type="evidence" value="ECO:0007669"/>
    <property type="project" value="UniProtKB-UniRule"/>
</dbReference>
<evidence type="ECO:0000256" key="1">
    <source>
        <dbReference type="ARBA" id="ARBA00000877"/>
    </source>
</evidence>
<evidence type="ECO:0000256" key="10">
    <source>
        <dbReference type="HAMAP-Rule" id="MF_01499"/>
    </source>
</evidence>
<sequence>MTALAVAVPGFVQYLLGPGSTWREVGLALADLAVVGFLVYRVLLLIRGTRAINVLVGLFLLGIGYLASQWANLVALNWVLGHFLSYSFIFGVIVLFQADIRRGLAHLGRGTFLVGLSVDERHAQVGVVDAVARAAVELARRRHGALIAVERIGDLSEIAETGVRIDAAASAELLLALFQPGGALHDGAVVLQRGRLAAARCLLPLTVSPKLRDVGTRHRAAVGLAEEVDAAVVVVSEERGEISLAVEGVLHRRLDEGALRQLLARLLVEPEPRGLAGLLARVARPPSQDPPEDRRAAV</sequence>
<dbReference type="PANTHER" id="PTHR34185:SF1">
    <property type="entry name" value="DIADENYLATE CYCLASE"/>
    <property type="match status" value="1"/>
</dbReference>
<evidence type="ECO:0000256" key="4">
    <source>
        <dbReference type="ARBA" id="ARBA00022692"/>
    </source>
</evidence>
<dbReference type="HAMAP" id="MF_01499">
    <property type="entry name" value="DacA"/>
    <property type="match status" value="1"/>
</dbReference>
<comment type="caution">
    <text evidence="10">Lacks conserved residue(s) required for the propagation of feature annotation.</text>
</comment>
<protein>
    <recommendedName>
        <fullName evidence="10">Diadenylate cyclase</fullName>
        <shortName evidence="10">DAC</shortName>
        <ecNumber evidence="10">2.7.7.85</ecNumber>
    </recommendedName>
    <alternativeName>
        <fullName evidence="10">Cyclic-di-AMP synthase</fullName>
        <shortName evidence="10">c-di-AMP synthase</shortName>
    </alternativeName>
</protein>
<dbReference type="GO" id="GO:0006171">
    <property type="term" value="P:cAMP biosynthetic process"/>
    <property type="evidence" value="ECO:0007669"/>
    <property type="project" value="InterPro"/>
</dbReference>
<dbReference type="Proteomes" id="UP000503640">
    <property type="component" value="Unassembled WGS sequence"/>
</dbReference>
<feature type="transmembrane region" description="Helical" evidence="10">
    <location>
        <begin position="25"/>
        <end position="44"/>
    </location>
</feature>
<feature type="transmembrane region" description="Helical" evidence="10">
    <location>
        <begin position="74"/>
        <end position="96"/>
    </location>
</feature>
<keyword evidence="13" id="KW-1185">Reference proteome</keyword>
<dbReference type="InterPro" id="IPR003390">
    <property type="entry name" value="DNA_integrity_scan_DisA_N"/>
</dbReference>
<keyword evidence="7 10" id="KW-0067">ATP-binding</keyword>
<dbReference type="InterPro" id="IPR050338">
    <property type="entry name" value="DisA"/>
</dbReference>
<evidence type="ECO:0000256" key="8">
    <source>
        <dbReference type="ARBA" id="ARBA00022989"/>
    </source>
</evidence>